<sequence length="85" mass="9300">MVRLCLSRAWIGQRISKWGTVSSSSPQAQTGLSLRLNLWRYAAKPPCPVRACVASPSNPTLFMTLKAAAAVGRKIFVVEAVPPFW</sequence>
<name>A0AAV1JBX0_9NEOP</name>
<comment type="caution">
    <text evidence="1">The sequence shown here is derived from an EMBL/GenBank/DDBJ whole genome shotgun (WGS) entry which is preliminary data.</text>
</comment>
<proteinExistence type="predicted"/>
<protein>
    <submittedName>
        <fullName evidence="1">Uncharacterized protein</fullName>
    </submittedName>
</protein>
<keyword evidence="2" id="KW-1185">Reference proteome</keyword>
<evidence type="ECO:0000313" key="2">
    <source>
        <dbReference type="Proteomes" id="UP001497472"/>
    </source>
</evidence>
<reference evidence="1 2" key="1">
    <citation type="submission" date="2023-11" db="EMBL/GenBank/DDBJ databases">
        <authorList>
            <person name="Okamura Y."/>
        </authorList>
    </citation>
    <scope>NUCLEOTIDE SEQUENCE [LARGE SCALE GENOMIC DNA]</scope>
</reference>
<evidence type="ECO:0000313" key="1">
    <source>
        <dbReference type="EMBL" id="CAK1546869.1"/>
    </source>
</evidence>
<dbReference type="EMBL" id="CAVLEF010000008">
    <property type="protein sequence ID" value="CAK1546869.1"/>
    <property type="molecule type" value="Genomic_DNA"/>
</dbReference>
<organism evidence="1 2">
    <name type="scientific">Leptosia nina</name>
    <dbReference type="NCBI Taxonomy" id="320188"/>
    <lineage>
        <taxon>Eukaryota</taxon>
        <taxon>Metazoa</taxon>
        <taxon>Ecdysozoa</taxon>
        <taxon>Arthropoda</taxon>
        <taxon>Hexapoda</taxon>
        <taxon>Insecta</taxon>
        <taxon>Pterygota</taxon>
        <taxon>Neoptera</taxon>
        <taxon>Endopterygota</taxon>
        <taxon>Lepidoptera</taxon>
        <taxon>Glossata</taxon>
        <taxon>Ditrysia</taxon>
        <taxon>Papilionoidea</taxon>
        <taxon>Pieridae</taxon>
        <taxon>Pierinae</taxon>
        <taxon>Leptosia</taxon>
    </lineage>
</organism>
<gene>
    <name evidence="1" type="ORF">LNINA_LOCUS6379</name>
</gene>
<dbReference type="Proteomes" id="UP001497472">
    <property type="component" value="Unassembled WGS sequence"/>
</dbReference>
<dbReference type="AlphaFoldDB" id="A0AAV1JBX0"/>
<accession>A0AAV1JBX0</accession>